<dbReference type="PRINTS" id="PR00103">
    <property type="entry name" value="CAMPKINASE"/>
</dbReference>
<feature type="domain" description="Cyclic nucleotide-binding" evidence="1">
    <location>
        <begin position="24"/>
        <end position="121"/>
    </location>
</feature>
<dbReference type="Pfam" id="PF00027">
    <property type="entry name" value="cNMP_binding"/>
    <property type="match status" value="1"/>
</dbReference>
<dbReference type="InterPro" id="IPR018488">
    <property type="entry name" value="cNMP-bd_CS"/>
</dbReference>
<dbReference type="SUPFAM" id="SSF51206">
    <property type="entry name" value="cAMP-binding domain-like"/>
    <property type="match status" value="2"/>
</dbReference>
<dbReference type="PANTHER" id="PTHR23011">
    <property type="entry name" value="CYCLIC NUCLEOTIDE-BINDING DOMAIN CONTAINING PROTEIN"/>
    <property type="match status" value="1"/>
</dbReference>
<feature type="domain" description="Rhodanese" evidence="2">
    <location>
        <begin position="302"/>
        <end position="361"/>
    </location>
</feature>
<organism evidence="3 4">
    <name type="scientific">Pelagibaculum spongiae</name>
    <dbReference type="NCBI Taxonomy" id="2080658"/>
    <lineage>
        <taxon>Bacteria</taxon>
        <taxon>Pseudomonadati</taxon>
        <taxon>Pseudomonadota</taxon>
        <taxon>Gammaproteobacteria</taxon>
        <taxon>Oceanospirillales</taxon>
        <taxon>Pelagibaculum</taxon>
    </lineage>
</organism>
<dbReference type="CDD" id="cd00038">
    <property type="entry name" value="CAP_ED"/>
    <property type="match status" value="1"/>
</dbReference>
<dbReference type="InterPro" id="IPR001763">
    <property type="entry name" value="Rhodanese-like_dom"/>
</dbReference>
<dbReference type="OrthoDB" id="9814704at2"/>
<dbReference type="InterPro" id="IPR014710">
    <property type="entry name" value="RmlC-like_jellyroll"/>
</dbReference>
<keyword evidence="4" id="KW-1185">Reference proteome</keyword>
<dbReference type="Gene3D" id="2.60.120.10">
    <property type="entry name" value="Jelly Rolls"/>
    <property type="match status" value="2"/>
</dbReference>
<protein>
    <recommendedName>
        <fullName evidence="5">Cyclic nucleotide-binding protein</fullName>
    </recommendedName>
</protein>
<evidence type="ECO:0008006" key="5">
    <source>
        <dbReference type="Google" id="ProtNLM"/>
    </source>
</evidence>
<evidence type="ECO:0000259" key="2">
    <source>
        <dbReference type="PROSITE" id="PS50206"/>
    </source>
</evidence>
<dbReference type="Proteomes" id="UP000244906">
    <property type="component" value="Unassembled WGS sequence"/>
</dbReference>
<sequence length="363" mass="40790">MIEQSVSRKSISRITIEQLEKLHPMSTMDPAALRQLLAIAELHKTNEKSLLFRKGSDNRSIMFLIEGELALIDDKKNVKKIQANTPNAAVSIDDAYPHQYSAMSLSKVRYILINRKEFDRIASSDASSTKPYIVQELNNKPAHSGADWMTTLLHSKLYEKIPPSNIQTLFMSLESRTVTKGEVIINEGDQADYYFIIAKGEAEIKRKLPKSERLVRVGKVGIGKSFGEEGLLSDAPRNATVVMLTDGVLKILSKKEFKRLLQQAIIKNVDFNHAKEIITSGGQWLDVRLESEHANTPLSPCINIPLYRLRESTSLLDKNTQYVIICDTGKRSHSALFLLSELGYNAVMLEKGINHYPSQFSTS</sequence>
<dbReference type="Gene3D" id="3.40.250.10">
    <property type="entry name" value="Rhodanese-like domain"/>
    <property type="match status" value="1"/>
</dbReference>
<evidence type="ECO:0000313" key="3">
    <source>
        <dbReference type="EMBL" id="PVZ62973.1"/>
    </source>
</evidence>
<evidence type="ECO:0000259" key="1">
    <source>
        <dbReference type="PROSITE" id="PS50042"/>
    </source>
</evidence>
<dbReference type="SMART" id="SM00100">
    <property type="entry name" value="cNMP"/>
    <property type="match status" value="1"/>
</dbReference>
<dbReference type="AlphaFoldDB" id="A0A2V1GUW1"/>
<dbReference type="InterPro" id="IPR036873">
    <property type="entry name" value="Rhodanese-like_dom_sf"/>
</dbReference>
<dbReference type="PROSITE" id="PS50042">
    <property type="entry name" value="CNMP_BINDING_3"/>
    <property type="match status" value="2"/>
</dbReference>
<reference evidence="3 4" key="1">
    <citation type="submission" date="2018-04" db="EMBL/GenBank/DDBJ databases">
        <title>Thalassorhabdus spongiae gen. nov., sp. nov., isolated from a marine sponge in South-West Iceland.</title>
        <authorList>
            <person name="Knobloch S."/>
            <person name="Daussin A."/>
            <person name="Johannsson R."/>
            <person name="Marteinsson V.T."/>
        </authorList>
    </citation>
    <scope>NUCLEOTIDE SEQUENCE [LARGE SCALE GENOMIC DNA]</scope>
    <source>
        <strain evidence="3 4">Hp12</strain>
    </source>
</reference>
<feature type="domain" description="Cyclic nucleotide-binding" evidence="1">
    <location>
        <begin position="157"/>
        <end position="261"/>
    </location>
</feature>
<accession>A0A2V1GUW1</accession>
<proteinExistence type="predicted"/>
<dbReference type="CDD" id="cd00158">
    <property type="entry name" value="RHOD"/>
    <property type="match status" value="1"/>
</dbReference>
<evidence type="ECO:0000313" key="4">
    <source>
        <dbReference type="Proteomes" id="UP000244906"/>
    </source>
</evidence>
<dbReference type="InterPro" id="IPR018490">
    <property type="entry name" value="cNMP-bd_dom_sf"/>
</dbReference>
<dbReference type="PANTHER" id="PTHR23011:SF28">
    <property type="entry name" value="CYCLIC NUCLEOTIDE-BINDING DOMAIN CONTAINING PROTEIN"/>
    <property type="match status" value="1"/>
</dbReference>
<dbReference type="RefSeq" id="WP_116689210.1">
    <property type="nucleotide sequence ID" value="NZ_CAWNYD010000017.1"/>
</dbReference>
<gene>
    <name evidence="3" type="ORF">DC094_21645</name>
</gene>
<dbReference type="SUPFAM" id="SSF52821">
    <property type="entry name" value="Rhodanese/Cell cycle control phosphatase"/>
    <property type="match status" value="1"/>
</dbReference>
<dbReference type="PROSITE" id="PS50206">
    <property type="entry name" value="RHODANESE_3"/>
    <property type="match status" value="1"/>
</dbReference>
<comment type="caution">
    <text evidence="3">The sequence shown here is derived from an EMBL/GenBank/DDBJ whole genome shotgun (WGS) entry which is preliminary data.</text>
</comment>
<dbReference type="EMBL" id="QDDL01000017">
    <property type="protein sequence ID" value="PVZ62973.1"/>
    <property type="molecule type" value="Genomic_DNA"/>
</dbReference>
<dbReference type="InterPro" id="IPR000595">
    <property type="entry name" value="cNMP-bd_dom"/>
</dbReference>
<name>A0A2V1GUW1_9GAMM</name>
<dbReference type="Pfam" id="PF00581">
    <property type="entry name" value="Rhodanese"/>
    <property type="match status" value="1"/>
</dbReference>
<dbReference type="PROSITE" id="PS00888">
    <property type="entry name" value="CNMP_BINDING_1"/>
    <property type="match status" value="1"/>
</dbReference>